<sequence>MNDNLQSLIERAKALHDEISFKIEQHDNVRLCRFCSEHGQQYCGVTVTETPLEERESLIATRDSLKNVENMLVFFQRLNSWQQKDRYAALARLEESRQVLTEKVTYFQGRALDAIEELKTLKTCFEEDDTKTASNSKSKTMVADKIKQSILCFGSLIKPWNWHNTAKEAMKLILVSAFISSAFGFCRIRQDCDGSQRKMLSFADSTTAGGRRDFQLTASKNSFDVFHGRG</sequence>
<comment type="caution">
    <text evidence="1">The sequence shown here is derived from an EMBL/GenBank/DDBJ whole genome shotgun (WGS) entry which is preliminary data.</text>
</comment>
<organism evidence="1 2">
    <name type="scientific">Camellia sinensis</name>
    <name type="common">Tea plant</name>
    <name type="synonym">Thea sinensis</name>
    <dbReference type="NCBI Taxonomy" id="4442"/>
    <lineage>
        <taxon>Eukaryota</taxon>
        <taxon>Viridiplantae</taxon>
        <taxon>Streptophyta</taxon>
        <taxon>Embryophyta</taxon>
        <taxon>Tracheophyta</taxon>
        <taxon>Spermatophyta</taxon>
        <taxon>Magnoliopsida</taxon>
        <taxon>eudicotyledons</taxon>
        <taxon>Gunneridae</taxon>
        <taxon>Pentapetalae</taxon>
        <taxon>asterids</taxon>
        <taxon>Ericales</taxon>
        <taxon>Theaceae</taxon>
        <taxon>Camellia</taxon>
    </lineage>
</organism>
<keyword evidence="2" id="KW-1185">Reference proteome</keyword>
<evidence type="ECO:0000313" key="1">
    <source>
        <dbReference type="EMBL" id="KAF5953117.1"/>
    </source>
</evidence>
<dbReference type="AlphaFoldDB" id="A0A7J7HL33"/>
<protein>
    <submittedName>
        <fullName evidence="1">Uncharacterized protein</fullName>
    </submittedName>
</protein>
<proteinExistence type="predicted"/>
<dbReference type="Proteomes" id="UP000593564">
    <property type="component" value="Unassembled WGS sequence"/>
</dbReference>
<reference evidence="2" key="1">
    <citation type="journal article" date="2020" name="Nat. Commun.">
        <title>Genome assembly of wild tea tree DASZ reveals pedigree and selection history of tea varieties.</title>
        <authorList>
            <person name="Zhang W."/>
            <person name="Zhang Y."/>
            <person name="Qiu H."/>
            <person name="Guo Y."/>
            <person name="Wan H."/>
            <person name="Zhang X."/>
            <person name="Scossa F."/>
            <person name="Alseekh S."/>
            <person name="Zhang Q."/>
            <person name="Wang P."/>
            <person name="Xu L."/>
            <person name="Schmidt M.H."/>
            <person name="Jia X."/>
            <person name="Li D."/>
            <person name="Zhu A."/>
            <person name="Guo F."/>
            <person name="Chen W."/>
            <person name="Ni D."/>
            <person name="Usadel B."/>
            <person name="Fernie A.R."/>
            <person name="Wen W."/>
        </authorList>
    </citation>
    <scope>NUCLEOTIDE SEQUENCE [LARGE SCALE GENOMIC DNA]</scope>
    <source>
        <strain evidence="2">cv. G240</strain>
    </source>
</reference>
<gene>
    <name evidence="1" type="ORF">HYC85_011061</name>
</gene>
<dbReference type="GO" id="GO:0010020">
    <property type="term" value="P:chloroplast fission"/>
    <property type="evidence" value="ECO:0007669"/>
    <property type="project" value="InterPro"/>
</dbReference>
<dbReference type="InterPro" id="IPR038939">
    <property type="entry name" value="PDV1/PDV2"/>
</dbReference>
<dbReference type="PANTHER" id="PTHR33600">
    <property type="entry name" value="PLASTID DIVISION PROTEIN PDV2"/>
    <property type="match status" value="1"/>
</dbReference>
<accession>A0A7J7HL33</accession>
<dbReference type="PANTHER" id="PTHR33600:SF5">
    <property type="entry name" value="PLASTID DIVISION PROTEIN PDV1"/>
    <property type="match status" value="1"/>
</dbReference>
<name>A0A7J7HL33_CAMSI</name>
<reference evidence="1 2" key="2">
    <citation type="submission" date="2020-07" db="EMBL/GenBank/DDBJ databases">
        <title>Genome assembly of wild tea tree DASZ reveals pedigree and selection history of tea varieties.</title>
        <authorList>
            <person name="Zhang W."/>
        </authorList>
    </citation>
    <scope>NUCLEOTIDE SEQUENCE [LARGE SCALE GENOMIC DNA]</scope>
    <source>
        <strain evidence="2">cv. G240</strain>
        <tissue evidence="1">Leaf</tissue>
    </source>
</reference>
<dbReference type="EMBL" id="JACBKZ010000004">
    <property type="protein sequence ID" value="KAF5953117.1"/>
    <property type="molecule type" value="Genomic_DNA"/>
</dbReference>
<evidence type="ECO:0000313" key="2">
    <source>
        <dbReference type="Proteomes" id="UP000593564"/>
    </source>
</evidence>